<dbReference type="InterPro" id="IPR006674">
    <property type="entry name" value="HD_domain"/>
</dbReference>
<dbReference type="AlphaFoldDB" id="D5E7S9"/>
<dbReference type="Pfam" id="PF01966">
    <property type="entry name" value="HD"/>
    <property type="match status" value="1"/>
</dbReference>
<dbReference type="InterPro" id="IPR003607">
    <property type="entry name" value="HD/PDEase_dom"/>
</dbReference>
<dbReference type="GO" id="GO:0008832">
    <property type="term" value="F:dGTPase activity"/>
    <property type="evidence" value="ECO:0007669"/>
    <property type="project" value="TreeGrafter"/>
</dbReference>
<protein>
    <submittedName>
        <fullName evidence="2">Metal dependent phosphohydrolase</fullName>
    </submittedName>
</protein>
<reference evidence="2 3" key="1">
    <citation type="submission" date="2010-03" db="EMBL/GenBank/DDBJ databases">
        <title>The complete genome of Methanohalophilus mahii DSM 5219.</title>
        <authorList>
            <consortium name="US DOE Joint Genome Institute (JGI-PGF)"/>
            <person name="Lucas S."/>
            <person name="Copeland A."/>
            <person name="Lapidus A."/>
            <person name="Glavina del Rio T."/>
            <person name="Dalin E."/>
            <person name="Tice H."/>
            <person name="Bruce D."/>
            <person name="Goodwin L."/>
            <person name="Pitluck S."/>
            <person name="Kyrpides N."/>
            <person name="Mavromatis K."/>
            <person name="Ivanova N."/>
            <person name="Lykidis A."/>
            <person name="Saunders E."/>
            <person name="Brettin T."/>
            <person name="Detter J.C."/>
            <person name="Han C."/>
            <person name="Land M."/>
            <person name="Hauser L."/>
            <person name="Markowitz V."/>
            <person name="Cheng J.-F."/>
            <person name="Hugenholtz P."/>
            <person name="Woyke T."/>
            <person name="Wu D."/>
            <person name="Spring S."/>
            <person name="Schneider S."/>
            <person name="Schroeder M."/>
            <person name="Klenk H.-P."/>
            <person name="Eisen J.A."/>
        </authorList>
    </citation>
    <scope>NUCLEOTIDE SEQUENCE [LARGE SCALE GENOMIC DNA]</scope>
    <source>
        <strain evidence="3">ATCC 35705 / DSM 5219 / SLP</strain>
    </source>
</reference>
<keyword evidence="2" id="KW-0378">Hydrolase</keyword>
<evidence type="ECO:0000313" key="2">
    <source>
        <dbReference type="EMBL" id="ADE37217.1"/>
    </source>
</evidence>
<dbReference type="GO" id="GO:0006203">
    <property type="term" value="P:dGTP catabolic process"/>
    <property type="evidence" value="ECO:0007669"/>
    <property type="project" value="TreeGrafter"/>
</dbReference>
<proteinExistence type="predicted"/>
<evidence type="ECO:0000259" key="1">
    <source>
        <dbReference type="PROSITE" id="PS51831"/>
    </source>
</evidence>
<dbReference type="STRING" id="547558.Mmah_1722"/>
<dbReference type="InterPro" id="IPR045509">
    <property type="entry name" value="HD_assoc_2"/>
</dbReference>
<dbReference type="PROSITE" id="PS51831">
    <property type="entry name" value="HD"/>
    <property type="match status" value="1"/>
</dbReference>
<dbReference type="SMART" id="SM00471">
    <property type="entry name" value="HDc"/>
    <property type="match status" value="1"/>
</dbReference>
<gene>
    <name evidence="2" type="ordered locus">Mmah_1722</name>
</gene>
<dbReference type="PANTHER" id="PTHR11373:SF4">
    <property type="entry name" value="DEOXYNUCLEOSIDE TRIPHOSPHATE TRIPHOSPHOHYDROLASE SAMHD1"/>
    <property type="match status" value="1"/>
</dbReference>
<dbReference type="SUPFAM" id="SSF109604">
    <property type="entry name" value="HD-domain/PDEase-like"/>
    <property type="match status" value="1"/>
</dbReference>
<dbReference type="HOGENOM" id="CLU_026821_3_1_2"/>
<dbReference type="PANTHER" id="PTHR11373">
    <property type="entry name" value="DEOXYNUCLEOSIDE TRIPHOSPHATE TRIPHOSPHOHYDROLASE"/>
    <property type="match status" value="1"/>
</dbReference>
<dbReference type="OrthoDB" id="8895at2157"/>
<dbReference type="Proteomes" id="UP000001059">
    <property type="component" value="Chromosome"/>
</dbReference>
<sequence>MKVMRDPVHGHVELDELAVSLMDTPRMQRLRRIRQLGLSNLVYPGANHTRFEHSLGAHHLATTLAGEIDSVQQSEIDELRVAAMLHDIGHGPLSHVTEGIIKKYTRREHEDVKHLLRKGDIAEICSETGLNISRIANHILGKTSLGQIINSEIDVDRMDYLIRDAHYTGVAYGLVDHSRLIHKMQFYEDKLVVTEGGLNAAESLLVSRFLMHPSVYFHHVTRISETMLIRGIEYLVEREKLDPSSLQDMDDYRLFETMRQDDGYAGEMINRIDERKLYKRALYVGFDDVDEKVLGYRKSIQRVEKEIAEEAGIDEKKILIDIPKLPRIEEMKALIKVNGKKMTLDKASHLVATLEKAHRDNWKLGVYTPREHREKVKKIANDFFEVKKHTLQYKLTDIEEDISGSN</sequence>
<accession>D5E7S9</accession>
<feature type="domain" description="HD" evidence="1">
    <location>
        <begin position="50"/>
        <end position="161"/>
    </location>
</feature>
<dbReference type="RefSeq" id="WP_013038159.1">
    <property type="nucleotide sequence ID" value="NC_014002.1"/>
</dbReference>
<name>D5E7S9_METMS</name>
<dbReference type="InterPro" id="IPR050135">
    <property type="entry name" value="dGTPase-like"/>
</dbReference>
<dbReference type="CDD" id="cd00077">
    <property type="entry name" value="HDc"/>
    <property type="match status" value="1"/>
</dbReference>
<dbReference type="Gene3D" id="1.10.3210.10">
    <property type="entry name" value="Hypothetical protein af1432"/>
    <property type="match status" value="1"/>
</dbReference>
<dbReference type="EMBL" id="CP001994">
    <property type="protein sequence ID" value="ADE37217.1"/>
    <property type="molecule type" value="Genomic_DNA"/>
</dbReference>
<dbReference type="FunFam" id="1.10.3210.10:FF:000037">
    <property type="entry name" value="Metal-dependent phosphohydrolase, HD superfamily"/>
    <property type="match status" value="1"/>
</dbReference>
<evidence type="ECO:0000313" key="3">
    <source>
        <dbReference type="Proteomes" id="UP000001059"/>
    </source>
</evidence>
<dbReference type="Pfam" id="PF19276">
    <property type="entry name" value="HD_assoc_2"/>
    <property type="match status" value="1"/>
</dbReference>
<organism evidence="2 3">
    <name type="scientific">Methanohalophilus mahii (strain ATCC 35705 / DSM 5219 / SLP)</name>
    <dbReference type="NCBI Taxonomy" id="547558"/>
    <lineage>
        <taxon>Archaea</taxon>
        <taxon>Methanobacteriati</taxon>
        <taxon>Methanobacteriota</taxon>
        <taxon>Stenosarchaea group</taxon>
        <taxon>Methanomicrobia</taxon>
        <taxon>Methanosarcinales</taxon>
        <taxon>Methanosarcinaceae</taxon>
        <taxon>Methanohalophilus</taxon>
    </lineage>
</organism>
<dbReference type="KEGG" id="mmh:Mmah_1722"/>
<keyword evidence="3" id="KW-1185">Reference proteome</keyword>
<dbReference type="GeneID" id="8983903"/>